<sequence length="226" mass="23873">MFHIALFPLAAIFISISAQSVTEVRLLNLQWQATGYPTLTFQGSDATATTYVQSCPTKDPITTTTRSVPNAPSIVQQSSSTPFARSNTICVGLSVIQGPSTWQFNATATPALSLNAKCKWTGEMTVADITCTGTLQGEIYQTSIADVDTFRQEDLIRSRFWDTATIVSMGAVMTTGTSFSGSVFATPTQSSSSSSALGIRADAPMPTGLARGFVAGVIGVWLHAGL</sequence>
<keyword evidence="3" id="KW-1185">Reference proteome</keyword>
<reference evidence="2" key="1">
    <citation type="journal article" date="2021" name="Nat. Commun.">
        <title>Genetic determinants of endophytism in the Arabidopsis root mycobiome.</title>
        <authorList>
            <person name="Mesny F."/>
            <person name="Miyauchi S."/>
            <person name="Thiergart T."/>
            <person name="Pickel B."/>
            <person name="Atanasova L."/>
            <person name="Karlsson M."/>
            <person name="Huettel B."/>
            <person name="Barry K.W."/>
            <person name="Haridas S."/>
            <person name="Chen C."/>
            <person name="Bauer D."/>
            <person name="Andreopoulos W."/>
            <person name="Pangilinan J."/>
            <person name="LaButti K."/>
            <person name="Riley R."/>
            <person name="Lipzen A."/>
            <person name="Clum A."/>
            <person name="Drula E."/>
            <person name="Henrissat B."/>
            <person name="Kohler A."/>
            <person name="Grigoriev I.V."/>
            <person name="Martin F.M."/>
            <person name="Hacquard S."/>
        </authorList>
    </citation>
    <scope>NUCLEOTIDE SEQUENCE</scope>
    <source>
        <strain evidence="2">MPI-CAGE-CH-0243</strain>
    </source>
</reference>
<keyword evidence="1" id="KW-0732">Signal</keyword>
<dbReference type="EMBL" id="JAGMWT010000026">
    <property type="protein sequence ID" value="KAH7110889.1"/>
    <property type="molecule type" value="Genomic_DNA"/>
</dbReference>
<comment type="caution">
    <text evidence="2">The sequence shown here is derived from an EMBL/GenBank/DDBJ whole genome shotgun (WGS) entry which is preliminary data.</text>
</comment>
<feature type="chain" id="PRO_5040477936" evidence="1">
    <location>
        <begin position="19"/>
        <end position="226"/>
    </location>
</feature>
<dbReference type="OrthoDB" id="3689315at2759"/>
<dbReference type="Proteomes" id="UP000700596">
    <property type="component" value="Unassembled WGS sequence"/>
</dbReference>
<evidence type="ECO:0000256" key="1">
    <source>
        <dbReference type="SAM" id="SignalP"/>
    </source>
</evidence>
<gene>
    <name evidence="2" type="ORF">B0J11DRAFT_573383</name>
</gene>
<organism evidence="2 3">
    <name type="scientific">Dendryphion nanum</name>
    <dbReference type="NCBI Taxonomy" id="256645"/>
    <lineage>
        <taxon>Eukaryota</taxon>
        <taxon>Fungi</taxon>
        <taxon>Dikarya</taxon>
        <taxon>Ascomycota</taxon>
        <taxon>Pezizomycotina</taxon>
        <taxon>Dothideomycetes</taxon>
        <taxon>Pleosporomycetidae</taxon>
        <taxon>Pleosporales</taxon>
        <taxon>Torulaceae</taxon>
        <taxon>Dendryphion</taxon>
    </lineage>
</organism>
<feature type="signal peptide" evidence="1">
    <location>
        <begin position="1"/>
        <end position="18"/>
    </location>
</feature>
<accession>A0A9P9D1G9</accession>
<dbReference type="AlphaFoldDB" id="A0A9P9D1G9"/>
<evidence type="ECO:0000313" key="2">
    <source>
        <dbReference type="EMBL" id="KAH7110889.1"/>
    </source>
</evidence>
<evidence type="ECO:0000313" key="3">
    <source>
        <dbReference type="Proteomes" id="UP000700596"/>
    </source>
</evidence>
<proteinExistence type="predicted"/>
<protein>
    <submittedName>
        <fullName evidence="2">Uncharacterized protein</fullName>
    </submittedName>
</protein>
<name>A0A9P9D1G9_9PLEO</name>